<keyword evidence="1" id="KW-1133">Transmembrane helix</keyword>
<keyword evidence="1" id="KW-0812">Transmembrane</keyword>
<dbReference type="EMBL" id="BBYR01000084">
    <property type="protein sequence ID" value="GAP38698.1"/>
    <property type="molecule type" value="Genomic_DNA"/>
</dbReference>
<reference evidence="2 3" key="2">
    <citation type="journal article" date="2016" name="Science">
        <title>A bacterium that degrades and assimilates poly(ethylene terephthalate).</title>
        <authorList>
            <person name="Yoshida S."/>
            <person name="Hiraga K."/>
            <person name="Takehana T."/>
            <person name="Taniguchi I."/>
            <person name="Yamaji H."/>
            <person name="Maeda Y."/>
            <person name="Toyohara K."/>
            <person name="Miyamoto K."/>
            <person name="Kimura Y."/>
            <person name="Oda K."/>
        </authorList>
    </citation>
    <scope>NUCLEOTIDE SEQUENCE [LARGE SCALE GENOMIC DNA]</scope>
    <source>
        <strain evidence="3">NBRC 110686 / TISTR 2288 / 201-F6</strain>
    </source>
</reference>
<evidence type="ECO:0000313" key="3">
    <source>
        <dbReference type="Proteomes" id="UP000037660"/>
    </source>
</evidence>
<evidence type="ECO:0000313" key="2">
    <source>
        <dbReference type="EMBL" id="GAP38698.1"/>
    </source>
</evidence>
<name>A0A0K8P7S3_PISS1</name>
<dbReference type="RefSeq" id="WP_197284782.1">
    <property type="nucleotide sequence ID" value="NZ_JBFBPI010000084.1"/>
</dbReference>
<protein>
    <recommendedName>
        <fullName evidence="4">Transmembrane protein</fullName>
    </recommendedName>
</protein>
<proteinExistence type="predicted"/>
<dbReference type="AlphaFoldDB" id="A0A0K8P7S3"/>
<keyword evidence="1" id="KW-0472">Membrane</keyword>
<reference evidence="3" key="1">
    <citation type="submission" date="2015-07" db="EMBL/GenBank/DDBJ databases">
        <title>Discovery of a poly(ethylene terephthalate assimilation.</title>
        <authorList>
            <person name="Yoshida S."/>
            <person name="Hiraga K."/>
            <person name="Takehana T."/>
            <person name="Taniguchi I."/>
            <person name="Yamaji H."/>
            <person name="Maeda Y."/>
            <person name="Toyohara K."/>
            <person name="Miyamoto K."/>
            <person name="Kimura Y."/>
            <person name="Oda K."/>
        </authorList>
    </citation>
    <scope>NUCLEOTIDE SEQUENCE [LARGE SCALE GENOMIC DNA]</scope>
    <source>
        <strain evidence="3">NBRC 110686 / TISTR 2288 / 201-F6</strain>
    </source>
</reference>
<dbReference type="Proteomes" id="UP000037660">
    <property type="component" value="Unassembled WGS sequence"/>
</dbReference>
<accession>A0A0K8P7S3</accession>
<gene>
    <name evidence="2" type="ORF">ISF6_5251</name>
</gene>
<organism evidence="2 3">
    <name type="scientific">Piscinibacter sakaiensis</name>
    <name type="common">Ideonella sakaiensis</name>
    <dbReference type="NCBI Taxonomy" id="1547922"/>
    <lineage>
        <taxon>Bacteria</taxon>
        <taxon>Pseudomonadati</taxon>
        <taxon>Pseudomonadota</taxon>
        <taxon>Betaproteobacteria</taxon>
        <taxon>Burkholderiales</taxon>
        <taxon>Sphaerotilaceae</taxon>
        <taxon>Piscinibacter</taxon>
    </lineage>
</organism>
<evidence type="ECO:0000256" key="1">
    <source>
        <dbReference type="SAM" id="Phobius"/>
    </source>
</evidence>
<comment type="caution">
    <text evidence="2">The sequence shown here is derived from an EMBL/GenBank/DDBJ whole genome shotgun (WGS) entry which is preliminary data.</text>
</comment>
<keyword evidence="3" id="KW-1185">Reference proteome</keyword>
<sequence>MDDDPEPLTLRMRRQFDEIERRATGSTRRTLFAMLAVALGVGVLVLLLLLWR</sequence>
<feature type="transmembrane region" description="Helical" evidence="1">
    <location>
        <begin position="31"/>
        <end position="51"/>
    </location>
</feature>
<evidence type="ECO:0008006" key="4">
    <source>
        <dbReference type="Google" id="ProtNLM"/>
    </source>
</evidence>